<proteinExistence type="predicted"/>
<comment type="caution">
    <text evidence="3">The sequence shown here is derived from an EMBL/GenBank/DDBJ whole genome shotgun (WGS) entry which is preliminary data.</text>
</comment>
<evidence type="ECO:0000256" key="2">
    <source>
        <dbReference type="SAM" id="Phobius"/>
    </source>
</evidence>
<evidence type="ECO:0000256" key="1">
    <source>
        <dbReference type="SAM" id="MobiDB-lite"/>
    </source>
</evidence>
<name>A0A561STD3_9PSEU</name>
<feature type="compositionally biased region" description="Basic and acidic residues" evidence="1">
    <location>
        <begin position="92"/>
        <end position="101"/>
    </location>
</feature>
<evidence type="ECO:0000313" key="3">
    <source>
        <dbReference type="EMBL" id="TWF78128.1"/>
    </source>
</evidence>
<accession>A0A561STD3</accession>
<dbReference type="Pfam" id="PF14012">
    <property type="entry name" value="DUF4229"/>
    <property type="match status" value="1"/>
</dbReference>
<dbReference type="Proteomes" id="UP000321261">
    <property type="component" value="Unassembled WGS sequence"/>
</dbReference>
<sequence length="127" mass="13639">MADRSYARRMTSPTPTERQPGLAATVALYTAARVALVALVTALLMVAGAPFVIAVLVALIVALPLSMVLFRGLRARLEIALSATRERRAREREALRARLRGDGPVPSDPPPVASDEASDREADRGQH</sequence>
<dbReference type="EMBL" id="VIWU01000001">
    <property type="protein sequence ID" value="TWF78128.1"/>
    <property type="molecule type" value="Genomic_DNA"/>
</dbReference>
<keyword evidence="2" id="KW-0472">Membrane</keyword>
<dbReference type="InterPro" id="IPR025323">
    <property type="entry name" value="DUF4229"/>
</dbReference>
<dbReference type="AlphaFoldDB" id="A0A561STD3"/>
<feature type="region of interest" description="Disordered" evidence="1">
    <location>
        <begin position="92"/>
        <end position="127"/>
    </location>
</feature>
<feature type="transmembrane region" description="Helical" evidence="2">
    <location>
        <begin position="51"/>
        <end position="70"/>
    </location>
</feature>
<organism evidence="3 4">
    <name type="scientific">Pseudonocardia hierapolitana</name>
    <dbReference type="NCBI Taxonomy" id="1128676"/>
    <lineage>
        <taxon>Bacteria</taxon>
        <taxon>Bacillati</taxon>
        <taxon>Actinomycetota</taxon>
        <taxon>Actinomycetes</taxon>
        <taxon>Pseudonocardiales</taxon>
        <taxon>Pseudonocardiaceae</taxon>
        <taxon>Pseudonocardia</taxon>
    </lineage>
</organism>
<protein>
    <submittedName>
        <fullName evidence="3">Uncharacterized protein DUF4229</fullName>
    </submittedName>
</protein>
<feature type="compositionally biased region" description="Basic and acidic residues" evidence="1">
    <location>
        <begin position="117"/>
        <end position="127"/>
    </location>
</feature>
<keyword evidence="2" id="KW-1133">Transmembrane helix</keyword>
<gene>
    <name evidence="3" type="ORF">FHX44_114047</name>
</gene>
<evidence type="ECO:0000313" key="4">
    <source>
        <dbReference type="Proteomes" id="UP000321261"/>
    </source>
</evidence>
<feature type="transmembrane region" description="Helical" evidence="2">
    <location>
        <begin position="21"/>
        <end position="45"/>
    </location>
</feature>
<keyword evidence="2" id="KW-0812">Transmembrane</keyword>
<reference evidence="3 4" key="1">
    <citation type="submission" date="2019-06" db="EMBL/GenBank/DDBJ databases">
        <title>Sequencing the genomes of 1000 actinobacteria strains.</title>
        <authorList>
            <person name="Klenk H.-P."/>
        </authorList>
    </citation>
    <scope>NUCLEOTIDE SEQUENCE [LARGE SCALE GENOMIC DNA]</scope>
    <source>
        <strain evidence="3 4">DSM 45671</strain>
    </source>
</reference>
<keyword evidence="4" id="KW-1185">Reference proteome</keyword>